<protein>
    <recommendedName>
        <fullName evidence="3">Mitochondrial ribosomal protein S22</fullName>
    </recommendedName>
</protein>
<keyword evidence="2" id="KW-1185">Reference proteome</keyword>
<dbReference type="PANTHER" id="PTHR13071:SF4">
    <property type="entry name" value="SMALL RIBOSOMAL SUBUNIT PROTEIN MS22"/>
    <property type="match status" value="1"/>
</dbReference>
<dbReference type="Pfam" id="PF10245">
    <property type="entry name" value="MRP-S22"/>
    <property type="match status" value="1"/>
</dbReference>
<gene>
    <name evidence="1" type="ORF">ACEWY4_008389</name>
</gene>
<dbReference type="InterPro" id="IPR019374">
    <property type="entry name" value="Ribosomal_mS22"/>
</dbReference>
<dbReference type="EMBL" id="JBHFQA010000007">
    <property type="protein sequence ID" value="KAL2096241.1"/>
    <property type="molecule type" value="Genomic_DNA"/>
</dbReference>
<evidence type="ECO:0000313" key="1">
    <source>
        <dbReference type="EMBL" id="KAL2096241.1"/>
    </source>
</evidence>
<proteinExistence type="predicted"/>
<evidence type="ECO:0000313" key="2">
    <source>
        <dbReference type="Proteomes" id="UP001591681"/>
    </source>
</evidence>
<dbReference type="AlphaFoldDB" id="A0ABD1KB52"/>
<reference evidence="1 2" key="1">
    <citation type="submission" date="2024-09" db="EMBL/GenBank/DDBJ databases">
        <title>A chromosome-level genome assembly of Gray's grenadier anchovy, Coilia grayii.</title>
        <authorList>
            <person name="Fu Z."/>
        </authorList>
    </citation>
    <scope>NUCLEOTIDE SEQUENCE [LARGE SCALE GENOMIC DNA]</scope>
    <source>
        <strain evidence="1">G4</strain>
        <tissue evidence="1">Muscle</tissue>
    </source>
</reference>
<comment type="caution">
    <text evidence="1">The sequence shown here is derived from an EMBL/GenBank/DDBJ whole genome shotgun (WGS) entry which is preliminary data.</text>
</comment>
<evidence type="ECO:0008006" key="3">
    <source>
        <dbReference type="Google" id="ProtNLM"/>
    </source>
</evidence>
<dbReference type="PANTHER" id="PTHR13071">
    <property type="entry name" value="MITOCHONDRIAL 28S RIBOSOMAL PROTEIN S22"/>
    <property type="match status" value="1"/>
</dbReference>
<sequence length="335" mass="37858">MAALTALRGLLRISSRVRDTHLLSRATPSASSDRCLCSAARANVSFSDPEVQQLLKRVTGCDLQKVFRPTQQPTLRPPSYKLLTDQQLQEAVSLARREAEELLAPPPELEERVPVCDVLSHDAILQGADSAKLVFTDITLNIPHRERFVVVREPSGALRKASWEERDRVLQIYFPKEGRQLTTPTLFTDDNLKVALSEGRHEEVLRRSLVQFEPDAAEYKRVQRLVYEDVERRGSFDLLRSTRFFGGLVWFLTNGKRIDALLLDMLHRDLVEDAVCLVRLFHLLHPQSDSAQQASNTHTSGLDLIKLYCQSDSQQRGLIELALQTHQQATALSCA</sequence>
<organism evidence="1 2">
    <name type="scientific">Coilia grayii</name>
    <name type="common">Gray's grenadier anchovy</name>
    <dbReference type="NCBI Taxonomy" id="363190"/>
    <lineage>
        <taxon>Eukaryota</taxon>
        <taxon>Metazoa</taxon>
        <taxon>Chordata</taxon>
        <taxon>Craniata</taxon>
        <taxon>Vertebrata</taxon>
        <taxon>Euteleostomi</taxon>
        <taxon>Actinopterygii</taxon>
        <taxon>Neopterygii</taxon>
        <taxon>Teleostei</taxon>
        <taxon>Clupei</taxon>
        <taxon>Clupeiformes</taxon>
        <taxon>Clupeoidei</taxon>
        <taxon>Engraulidae</taxon>
        <taxon>Coilinae</taxon>
        <taxon>Coilia</taxon>
    </lineage>
</organism>
<dbReference type="Proteomes" id="UP001591681">
    <property type="component" value="Unassembled WGS sequence"/>
</dbReference>
<name>A0ABD1KB52_9TELE</name>
<accession>A0ABD1KB52</accession>